<keyword evidence="2" id="KW-1185">Reference proteome</keyword>
<gene>
    <name evidence="1" type="ORF">AAV94_09930</name>
</gene>
<sequence length="188" mass="20032">MTSPLAAIVHEGHGVAEPILQTFVAQLRSAGWRVCGLLQDSDVVMVDDPVSGSYCQRNMELVDVEGGERFVISQNLGKGSTACCLDAAGVAAASAVLRRALQEGPDLIVANRFGKLEAEGDGLLQEMAAIVAAGVPLVTAVEQRFLPQWQAFADEWGQTLPPSVDAAMQWWEALTRARQCTPAVKGRS</sequence>
<dbReference type="EMBL" id="LBNQ01000032">
    <property type="protein sequence ID" value="KKW67478.1"/>
    <property type="molecule type" value="Genomic_DNA"/>
</dbReference>
<reference evidence="1 2" key="1">
    <citation type="submission" date="2015-05" db="EMBL/GenBank/DDBJ databases">
        <title>Draft genome sequence of Lampropedia sp. CT6, isolated from the microbial mat of a hot water spring, located at Manikaran, India.</title>
        <authorList>
            <person name="Tripathi C."/>
            <person name="Rani P."/>
            <person name="Mahato N.K."/>
            <person name="Lal R."/>
        </authorList>
    </citation>
    <scope>NUCLEOTIDE SEQUENCE [LARGE SCALE GENOMIC DNA]</scope>
    <source>
        <strain evidence="1 2">CT6</strain>
    </source>
</reference>
<dbReference type="RefSeq" id="WP_046742172.1">
    <property type="nucleotide sequence ID" value="NZ_LBNQ01000032.1"/>
</dbReference>
<dbReference type="Proteomes" id="UP000050580">
    <property type="component" value="Unassembled WGS sequence"/>
</dbReference>
<evidence type="ECO:0008006" key="3">
    <source>
        <dbReference type="Google" id="ProtNLM"/>
    </source>
</evidence>
<proteinExistence type="predicted"/>
<accession>A0A0U1PY75</accession>
<protein>
    <recommendedName>
        <fullName evidence="3">Molybdenum ABC transporter ATP-binding protein</fullName>
    </recommendedName>
</protein>
<dbReference type="InterPro" id="IPR018912">
    <property type="entry name" value="DUF2478"/>
</dbReference>
<comment type="caution">
    <text evidence="1">The sequence shown here is derived from an EMBL/GenBank/DDBJ whole genome shotgun (WGS) entry which is preliminary data.</text>
</comment>
<dbReference type="AlphaFoldDB" id="A0A0U1PY75"/>
<evidence type="ECO:0000313" key="2">
    <source>
        <dbReference type="Proteomes" id="UP000050580"/>
    </source>
</evidence>
<organism evidence="1 2">
    <name type="scientific">Lampropedia cohaerens</name>
    <dbReference type="NCBI Taxonomy" id="1610491"/>
    <lineage>
        <taxon>Bacteria</taxon>
        <taxon>Pseudomonadati</taxon>
        <taxon>Pseudomonadota</taxon>
        <taxon>Betaproteobacteria</taxon>
        <taxon>Burkholderiales</taxon>
        <taxon>Comamonadaceae</taxon>
        <taxon>Lampropedia</taxon>
    </lineage>
</organism>
<dbReference type="Pfam" id="PF10649">
    <property type="entry name" value="DUF2478"/>
    <property type="match status" value="1"/>
</dbReference>
<evidence type="ECO:0000313" key="1">
    <source>
        <dbReference type="EMBL" id="KKW67478.1"/>
    </source>
</evidence>
<dbReference type="STRING" id="1610491.AAV94_09930"/>
<name>A0A0U1PY75_9BURK</name>